<protein>
    <recommendedName>
        <fullName evidence="4">Integral membrane protein</fullName>
    </recommendedName>
</protein>
<proteinExistence type="predicted"/>
<keyword evidence="1" id="KW-0812">Transmembrane</keyword>
<dbReference type="EMBL" id="JBFXLS010000062">
    <property type="protein sequence ID" value="KAL2821786.1"/>
    <property type="molecule type" value="Genomic_DNA"/>
</dbReference>
<dbReference type="InterPro" id="IPR029675">
    <property type="entry name" value="PGAP4"/>
</dbReference>
<name>A0ABR4I2E9_9EURO</name>
<sequence>MILFNRKQRLFLVAFAIFWLFLLVVLRFRAARDPGSYFFQPEVGYRPQYSLQRIDESLDYLRPYNQSFNDPQHPQRNFTAASDNATICVGIVTVKRPLQQNIDTTVASILDNLSEQERSTLSVHVLFALTSPADHPDYRQPWLSNVVDRVLTYEQLGAPISTIRKMENKKDIKRKSIIDYHLSLKSCYEDSNAPWIMMLEDDVVAQRAWYNRTMQSLETIQSWRSSGAVKNWLYVRLFYTEKFLGWNSENWPTYASCSVGIVTMVAVIGFMTRRKLRPMQTVLTNSFIVIVCSVCVPLLITLYFLAGRVTMQPMKPGIHLMNGHGCCSQALVFPRENVPQLLDHMEKARYAHPYAVDSVIEHMADANGLDRLVIVPSQMQHVGAASYKENRKQYNLKGPHQVQGAHGVWSMGFEKAFEE</sequence>
<keyword evidence="1" id="KW-0472">Membrane</keyword>
<accession>A0ABR4I2E9</accession>
<comment type="caution">
    <text evidence="2">The sequence shown here is derived from an EMBL/GenBank/DDBJ whole genome shotgun (WGS) entry which is preliminary data.</text>
</comment>
<reference evidence="2 3" key="1">
    <citation type="submission" date="2024-07" db="EMBL/GenBank/DDBJ databases">
        <title>Section-level genome sequencing and comparative genomics of Aspergillus sections Usti and Cavernicolus.</title>
        <authorList>
            <consortium name="Lawrence Berkeley National Laboratory"/>
            <person name="Nybo J.L."/>
            <person name="Vesth T.C."/>
            <person name="Theobald S."/>
            <person name="Frisvad J.C."/>
            <person name="Larsen T.O."/>
            <person name="Kjaerboelling I."/>
            <person name="Rothschild-Mancinelli K."/>
            <person name="Lyhne E.K."/>
            <person name="Kogle M.E."/>
            <person name="Barry K."/>
            <person name="Clum A."/>
            <person name="Na H."/>
            <person name="Ledsgaard L."/>
            <person name="Lin J."/>
            <person name="Lipzen A."/>
            <person name="Kuo A."/>
            <person name="Riley R."/>
            <person name="Mondo S."/>
            <person name="LaButti K."/>
            <person name="Haridas S."/>
            <person name="Pangalinan J."/>
            <person name="Salamov A.A."/>
            <person name="Simmons B.A."/>
            <person name="Magnuson J.K."/>
            <person name="Chen J."/>
            <person name="Drula E."/>
            <person name="Henrissat B."/>
            <person name="Wiebenga A."/>
            <person name="Lubbers R.J."/>
            <person name="Gomes A.C."/>
            <person name="Makela M.R."/>
            <person name="Stajich J."/>
            <person name="Grigoriev I.V."/>
            <person name="Mortensen U.H."/>
            <person name="De vries R.P."/>
            <person name="Baker S.E."/>
            <person name="Andersen M.R."/>
        </authorList>
    </citation>
    <scope>NUCLEOTIDE SEQUENCE [LARGE SCALE GENOMIC DNA]</scope>
    <source>
        <strain evidence="2 3">CBS 600.67</strain>
    </source>
</reference>
<feature type="transmembrane region" description="Helical" evidence="1">
    <location>
        <begin position="282"/>
        <end position="306"/>
    </location>
</feature>
<organism evidence="2 3">
    <name type="scientific">Aspergillus cavernicola</name>
    <dbReference type="NCBI Taxonomy" id="176166"/>
    <lineage>
        <taxon>Eukaryota</taxon>
        <taxon>Fungi</taxon>
        <taxon>Dikarya</taxon>
        <taxon>Ascomycota</taxon>
        <taxon>Pezizomycotina</taxon>
        <taxon>Eurotiomycetes</taxon>
        <taxon>Eurotiomycetidae</taxon>
        <taxon>Eurotiales</taxon>
        <taxon>Aspergillaceae</taxon>
        <taxon>Aspergillus</taxon>
        <taxon>Aspergillus subgen. Nidulantes</taxon>
    </lineage>
</organism>
<dbReference type="PANTHER" id="PTHR31410:SF1">
    <property type="entry name" value="POST-GPI ATTACHMENT TO PROTEINS FACTOR 4"/>
    <property type="match status" value="1"/>
</dbReference>
<evidence type="ECO:0000313" key="2">
    <source>
        <dbReference type="EMBL" id="KAL2821786.1"/>
    </source>
</evidence>
<evidence type="ECO:0000313" key="3">
    <source>
        <dbReference type="Proteomes" id="UP001610335"/>
    </source>
</evidence>
<dbReference type="Proteomes" id="UP001610335">
    <property type="component" value="Unassembled WGS sequence"/>
</dbReference>
<dbReference type="CDD" id="cd22189">
    <property type="entry name" value="PGAP4-like_fungal"/>
    <property type="match status" value="1"/>
</dbReference>
<dbReference type="PANTHER" id="PTHR31410">
    <property type="entry name" value="TRANSMEMBRANE PROTEIN 246"/>
    <property type="match status" value="1"/>
</dbReference>
<keyword evidence="3" id="KW-1185">Reference proteome</keyword>
<feature type="transmembrane region" description="Helical" evidence="1">
    <location>
        <begin position="251"/>
        <end position="270"/>
    </location>
</feature>
<keyword evidence="1" id="KW-1133">Transmembrane helix</keyword>
<evidence type="ECO:0008006" key="4">
    <source>
        <dbReference type="Google" id="ProtNLM"/>
    </source>
</evidence>
<evidence type="ECO:0000256" key="1">
    <source>
        <dbReference type="SAM" id="Phobius"/>
    </source>
</evidence>
<gene>
    <name evidence="2" type="ORF">BDW59DRAFT_109462</name>
</gene>